<dbReference type="RefSeq" id="WP_348026866.1">
    <property type="nucleotide sequence ID" value="NZ_CP129113.1"/>
</dbReference>
<organism evidence="1 2">
    <name type="scientific">Aciduricibacillus chroicocephali</name>
    <dbReference type="NCBI Taxonomy" id="3054939"/>
    <lineage>
        <taxon>Bacteria</taxon>
        <taxon>Bacillati</taxon>
        <taxon>Bacillota</taxon>
        <taxon>Bacilli</taxon>
        <taxon>Bacillales</taxon>
        <taxon>Bacillaceae</taxon>
        <taxon>Aciduricibacillus</taxon>
    </lineage>
</organism>
<dbReference type="Pfam" id="PF11148">
    <property type="entry name" value="DUF2922"/>
    <property type="match status" value="1"/>
</dbReference>
<dbReference type="EMBL" id="CP129113">
    <property type="protein sequence ID" value="WLV24140.1"/>
    <property type="molecule type" value="Genomic_DNA"/>
</dbReference>
<protein>
    <submittedName>
        <fullName evidence="1">DUF2922 domain-containing protein</fullName>
    </submittedName>
</protein>
<dbReference type="InterPro" id="IPR021321">
    <property type="entry name" value="DUF2922"/>
</dbReference>
<evidence type="ECO:0000313" key="2">
    <source>
        <dbReference type="Proteomes" id="UP001180087"/>
    </source>
</evidence>
<accession>A0ABY9KUC7</accession>
<gene>
    <name evidence="1" type="ORF">QR721_10895</name>
</gene>
<name>A0ABY9KUC7_9BACI</name>
<evidence type="ECO:0000313" key="1">
    <source>
        <dbReference type="EMBL" id="WLV24140.1"/>
    </source>
</evidence>
<proteinExistence type="predicted"/>
<reference evidence="1" key="1">
    <citation type="submission" date="2023-06" db="EMBL/GenBank/DDBJ databases">
        <title>A Treasure from Seagulls: Isolation and Description of Aciduricobacillus qingdaonensis gen. nov., sp. nov., a Rare Obligately Uric Acid-utilizing Member in the Family Bacillaceae.</title>
        <authorList>
            <person name="Liu W."/>
            <person name="Wang B."/>
        </authorList>
    </citation>
    <scope>NUCLEOTIDE SEQUENCE</scope>
    <source>
        <strain evidence="1">44XB</strain>
    </source>
</reference>
<keyword evidence="2" id="KW-1185">Reference proteome</keyword>
<sequence length="71" mass="7850">MKTLELRFENEMGKVSTLSITEPSEPVDPLLVSAAMDEIIANSVFTSPGGDFVKKVDARIVERKVEQIEVN</sequence>
<dbReference type="Proteomes" id="UP001180087">
    <property type="component" value="Chromosome"/>
</dbReference>